<proteinExistence type="predicted"/>
<dbReference type="Proteomes" id="UP000248817">
    <property type="component" value="Unassembled WGS sequence"/>
</dbReference>
<feature type="transmembrane region" description="Helical" evidence="1">
    <location>
        <begin position="27"/>
        <end position="45"/>
    </location>
</feature>
<gene>
    <name evidence="2" type="ORF">BP00DRAFT_35037</name>
</gene>
<dbReference type="EMBL" id="KZ825578">
    <property type="protein sequence ID" value="PYI27102.1"/>
    <property type="molecule type" value="Genomic_DNA"/>
</dbReference>
<reference evidence="2 3" key="1">
    <citation type="submission" date="2018-02" db="EMBL/GenBank/DDBJ databases">
        <title>The genomes of Aspergillus section Nigri reveals drivers in fungal speciation.</title>
        <authorList>
            <consortium name="DOE Joint Genome Institute"/>
            <person name="Vesth T.C."/>
            <person name="Nybo J."/>
            <person name="Theobald S."/>
            <person name="Brandl J."/>
            <person name="Frisvad J.C."/>
            <person name="Nielsen K.F."/>
            <person name="Lyhne E.K."/>
            <person name="Kogle M.E."/>
            <person name="Kuo A."/>
            <person name="Riley R."/>
            <person name="Clum A."/>
            <person name="Nolan M."/>
            <person name="Lipzen A."/>
            <person name="Salamov A."/>
            <person name="Henrissat B."/>
            <person name="Wiebenga A."/>
            <person name="De vries R.P."/>
            <person name="Grigoriev I.V."/>
            <person name="Mortensen U.H."/>
            <person name="Andersen M.R."/>
            <person name="Baker S.E."/>
        </authorList>
    </citation>
    <scope>NUCLEOTIDE SEQUENCE [LARGE SCALE GENOMIC DNA]</scope>
    <source>
        <strain evidence="2 3">CBS 114.80</strain>
    </source>
</reference>
<accession>A0A2V5HWL7</accession>
<evidence type="ECO:0000313" key="3">
    <source>
        <dbReference type="Proteomes" id="UP000248817"/>
    </source>
</evidence>
<keyword evidence="1" id="KW-0812">Transmembrane</keyword>
<keyword evidence="1" id="KW-1133">Transmembrane helix</keyword>
<protein>
    <submittedName>
        <fullName evidence="2">Uncharacterized protein</fullName>
    </submittedName>
</protein>
<keyword evidence="3" id="KW-1185">Reference proteome</keyword>
<dbReference type="AlphaFoldDB" id="A0A2V5HWL7"/>
<organism evidence="2 3">
    <name type="scientific">Aspergillus indologenus CBS 114.80</name>
    <dbReference type="NCBI Taxonomy" id="1450541"/>
    <lineage>
        <taxon>Eukaryota</taxon>
        <taxon>Fungi</taxon>
        <taxon>Dikarya</taxon>
        <taxon>Ascomycota</taxon>
        <taxon>Pezizomycotina</taxon>
        <taxon>Eurotiomycetes</taxon>
        <taxon>Eurotiomycetidae</taxon>
        <taxon>Eurotiales</taxon>
        <taxon>Aspergillaceae</taxon>
        <taxon>Aspergillus</taxon>
        <taxon>Aspergillus subgen. Circumdati</taxon>
    </lineage>
</organism>
<keyword evidence="1" id="KW-0472">Membrane</keyword>
<evidence type="ECO:0000256" key="1">
    <source>
        <dbReference type="SAM" id="Phobius"/>
    </source>
</evidence>
<evidence type="ECO:0000313" key="2">
    <source>
        <dbReference type="EMBL" id="PYI27102.1"/>
    </source>
</evidence>
<sequence length="83" mass="9952">MCGYVRPTYCPCEGYKFSFILNLPPESFLYIVPWLIVGFSGRWFYLYSRNNRRQMLYFVGEYALMLFRPVCRGRGKVRVDKSQ</sequence>
<name>A0A2V5HWL7_9EURO</name>